<feature type="transmembrane region" description="Helical" evidence="13">
    <location>
        <begin position="89"/>
        <end position="107"/>
    </location>
</feature>
<evidence type="ECO:0000256" key="12">
    <source>
        <dbReference type="SAM" id="MobiDB-lite"/>
    </source>
</evidence>
<keyword evidence="16" id="KW-1185">Reference proteome</keyword>
<feature type="compositionally biased region" description="Basic and acidic residues" evidence="12">
    <location>
        <begin position="1480"/>
        <end position="1493"/>
    </location>
</feature>
<protein>
    <recommendedName>
        <fullName evidence="14">Major facilitator superfamily (MFS) profile domain-containing protein</fullName>
    </recommendedName>
</protein>
<dbReference type="Gene3D" id="3.40.50.10330">
    <property type="entry name" value="Probable inorganic polyphosphate/atp-NAD kinase, domain 1"/>
    <property type="match status" value="1"/>
</dbReference>
<evidence type="ECO:0000256" key="10">
    <source>
        <dbReference type="ARBA" id="ARBA00023027"/>
    </source>
</evidence>
<dbReference type="InterPro" id="IPR017437">
    <property type="entry name" value="ATP-NAD_kinase_PpnK-typ_C"/>
</dbReference>
<feature type="transmembrane region" description="Helical" evidence="13">
    <location>
        <begin position="163"/>
        <end position="182"/>
    </location>
</feature>
<feature type="region of interest" description="Disordered" evidence="12">
    <location>
        <begin position="1"/>
        <end position="24"/>
    </location>
</feature>
<feature type="transmembrane region" description="Helical" evidence="13">
    <location>
        <begin position="134"/>
        <end position="156"/>
    </location>
</feature>
<feature type="transmembrane region" description="Helical" evidence="13">
    <location>
        <begin position="1306"/>
        <end position="1333"/>
    </location>
</feature>
<feature type="transmembrane region" description="Helical" evidence="13">
    <location>
        <begin position="389"/>
        <end position="411"/>
    </location>
</feature>
<comment type="caution">
    <text evidence="15">The sequence shown here is derived from an EMBL/GenBank/DDBJ whole genome shotgun (WGS) entry which is preliminary data.</text>
</comment>
<dbReference type="InterPro" id="IPR003370">
    <property type="entry name" value="Chromate_transpt"/>
</dbReference>
<keyword evidence="9 13" id="KW-1133">Transmembrane helix</keyword>
<sequence length="1745" mass="190484">MGTRQRQLHERDDQVTGQGDSSSVCRDITEQNSTDHVHQHIRHVEAKWEPGAECDEKAVQHLKESSCTGADQDSAEHSATAQVDGGTRAWLVVLGAWCVSFCSYGWINTWRAGVGIFQEYYATGPLSDYTPSQIAWIPALQIFLMSALGPVIGVLFDRHGPQPLLMVGSFLHVFGLMMASISSQYYQFMLSQGVCSALGVAAVFLSTIGCVSGWFDRRRGLAFGGLATGSSVGGVVLPIMLSKLIDSAGYAWAMRAGAFLIAALLSVANVFIRRRQGIPRRGQLSQKLMVKPFHEPPFVLLLGGLSLVPFGHYTPINFLPTAAIRAGIANPLANNLVAFFNGSSLVGRLVSGFAADRLGRFNVFIAASYVGGVLVLAMWIPGVGERSTIAFSVLLGLFSGAYIALSPALVGHMCPLDEIGYRNGITSLGQSVGGLAAAPIAGAILEGPNGLVGLKAFAGAFLLAGTTGVLAARVAMTGWRFRTPVPWVPHLHFHLRHQTIVAYFCECVGPREIRRLDIEVPACAQSDQPLTRIGGPRRYISASRFRDRAKLDINDTNRYHCPAAMDGRDAEPSKARGHEKHATFVLDPDGPSDDCGGEEDSNALEVTFDPGNPYRRKSSLVSSEATVPVAVRPNNRRDQCIVHQFLASQRRAKDKDGDADAKHFLAHPKVANAEDHATENGSAKLAQERGLNTLVEPKHQRRQSRAMVDPTSLEKDVTGQPDQQAWTREMTKTMSELDLTQSRDEVHSRMLTKKQLSDMAWGVRELSRRLSTMRIRINVKTIFLITKIYDQDLVPKTRELTRWLLDADRDVEYVVYVEDKLRTNKKFDVASLLDDVARQHAERRGGGGDYDLAAARASLSRRLRYWDENICKTRPHTFDFVITLGGDGTVLYASWLFQRIVPPVLSFSLGSLGFLTKFDFAEYKPILTSAFTKGVTVSLRLRFEGTVMRSVKRKPSPESSDEDEEEHHSRRDLVEELIGEEREDAHTHRPDGTFEILNEIVVDRGPNPTMSYTEIFGDDEHFTSVLADGICVSTPTGSTAYNLAAGGSLCHPENPVMLVTSICPHTLSFRPIVLPDTIVLRVGVPYDARTASWASFDGRERVELQRGDYVTISASRYPFASVQAEGRRSEDWVNSISGKLGWNTRQKQKGFKEWDNALGTKPQEVQAPAPCGLLMAQLGPEMACPDEPKRRPRKGAGSAHLEVKGARRWSRLAINPRGRAATERFRAPRWLRLDLHLRPGADLGPRLWTTVRETWHLGFTAFGGPPVHFKLFYDKFVTRLGWVDEQVYQELFSVCQALSGPASTKMLYCVLLLHLGFIPAVAGFFIWSLPGAAGMYALSVGVSSVGETLPGPAYALLSGLNAATVGIIALAATQLAGQAITDRLSRALVYLAAAAGMLYNALWYFPLLMAVAGAAAVVHDYRWVHRPVRWVVGVWRRARGCAVRRTEVDVRSVENELGQQQQQQQQPPVDEEQQQQQQGREGEGHPDEDDSRRVVPPGRRLNMSWKTGLALAAGFFVSFAAVMAARGALKPASAQPLLFRLFANMYLAGTIIFGGGPVVVPLLREYIVAEGWVSPRDFLIGLALIQAFPGPNFNFAVYLGGLAARHQHHHHAGDGSGNGGSGSGSGSGLAGAAIGFAGIFIPGLVLVHAMTGVWGAARGRRWVRSLLRGVNAGAVGLVFTAVYRLWQMGRVDAGAQAGAALGDEPWWVAVAAGSYVGGAWFGVRPPVAIVAGAVLGLLWYAVVSR</sequence>
<dbReference type="Pfam" id="PF20143">
    <property type="entry name" value="NAD_kinase_C"/>
    <property type="match status" value="1"/>
</dbReference>
<feature type="compositionally biased region" description="Polar residues" evidence="12">
    <location>
        <begin position="15"/>
        <end position="24"/>
    </location>
</feature>
<feature type="transmembrane region" description="Helical" evidence="13">
    <location>
        <begin position="451"/>
        <end position="472"/>
    </location>
</feature>
<dbReference type="HAMAP" id="MF_00361">
    <property type="entry name" value="NAD_kinase"/>
    <property type="match status" value="1"/>
</dbReference>
<evidence type="ECO:0000256" key="9">
    <source>
        <dbReference type="ARBA" id="ARBA00022989"/>
    </source>
</evidence>
<dbReference type="Proteomes" id="UP001287286">
    <property type="component" value="Unassembled WGS sequence"/>
</dbReference>
<dbReference type="EMBL" id="JAWRVI010000060">
    <property type="protein sequence ID" value="KAK4083121.1"/>
    <property type="molecule type" value="Genomic_DNA"/>
</dbReference>
<comment type="similarity">
    <text evidence="2">Belongs to the chromate ion transporter (CHR) (TC 2.A.51) family.</text>
</comment>
<keyword evidence="6 13" id="KW-0812">Transmembrane</keyword>
<keyword evidence="7" id="KW-0418">Kinase</keyword>
<proteinExistence type="inferred from homology"/>
<reference evidence="15 16" key="1">
    <citation type="journal article" date="2024" name="Microbiol. Resour. Announc.">
        <title>Genome annotations for the ascomycete fungi Trichoderma harzianum, Trichoderma aggressivum, and Purpureocillium lilacinum.</title>
        <authorList>
            <person name="Beijen E.P.W."/>
            <person name="Ohm R.A."/>
        </authorList>
    </citation>
    <scope>NUCLEOTIDE SEQUENCE [LARGE SCALE GENOMIC DNA]</scope>
    <source>
        <strain evidence="15 16">CBS 150709</strain>
    </source>
</reference>
<dbReference type="InterPro" id="IPR011701">
    <property type="entry name" value="MFS"/>
</dbReference>
<comment type="subcellular location">
    <subcellularLocation>
        <location evidence="1">Cell membrane</location>
        <topology evidence="1">Multi-pass membrane protein</topology>
    </subcellularLocation>
</comment>
<feature type="transmembrane region" description="Helical" evidence="13">
    <location>
        <begin position="1723"/>
        <end position="1743"/>
    </location>
</feature>
<feature type="region of interest" description="Disordered" evidence="12">
    <location>
        <begin position="692"/>
        <end position="723"/>
    </location>
</feature>
<keyword evidence="4" id="KW-1003">Cell membrane</keyword>
<evidence type="ECO:0000256" key="11">
    <source>
        <dbReference type="ARBA" id="ARBA00023136"/>
    </source>
</evidence>
<feature type="transmembrane region" description="Helical" evidence="13">
    <location>
        <begin position="252"/>
        <end position="272"/>
    </location>
</feature>
<dbReference type="Gene3D" id="2.60.200.30">
    <property type="entry name" value="Probable inorganic polyphosphate/atp-NAD kinase, domain 2"/>
    <property type="match status" value="1"/>
</dbReference>
<comment type="similarity">
    <text evidence="3">Belongs to the NAD kinase family.</text>
</comment>
<dbReference type="InterPro" id="IPR036259">
    <property type="entry name" value="MFS_trans_sf"/>
</dbReference>
<evidence type="ECO:0000256" key="13">
    <source>
        <dbReference type="SAM" id="Phobius"/>
    </source>
</evidence>
<feature type="transmembrane region" description="Helical" evidence="13">
    <location>
        <begin position="188"/>
        <end position="208"/>
    </location>
</feature>
<evidence type="ECO:0000256" key="6">
    <source>
        <dbReference type="ARBA" id="ARBA00022692"/>
    </source>
</evidence>
<dbReference type="InterPro" id="IPR017438">
    <property type="entry name" value="ATP-NAD_kinase_N"/>
</dbReference>
<dbReference type="PANTHER" id="PTHR33567:SF3">
    <property type="entry name" value="CHROMATE ION TRANSPORTER (EUROFUNG)"/>
    <property type="match status" value="1"/>
</dbReference>
<name>A0ABR0BL29_PURLI</name>
<evidence type="ECO:0000313" key="16">
    <source>
        <dbReference type="Proteomes" id="UP001287286"/>
    </source>
</evidence>
<dbReference type="InterPro" id="IPR002504">
    <property type="entry name" value="NADK"/>
</dbReference>
<accession>A0ABR0BL29</accession>
<organism evidence="15 16">
    <name type="scientific">Purpureocillium lilacinum</name>
    <name type="common">Paecilomyces lilacinus</name>
    <dbReference type="NCBI Taxonomy" id="33203"/>
    <lineage>
        <taxon>Eukaryota</taxon>
        <taxon>Fungi</taxon>
        <taxon>Dikarya</taxon>
        <taxon>Ascomycota</taxon>
        <taxon>Pezizomycotina</taxon>
        <taxon>Sordariomycetes</taxon>
        <taxon>Hypocreomycetidae</taxon>
        <taxon>Hypocreales</taxon>
        <taxon>Ophiocordycipitaceae</taxon>
        <taxon>Purpureocillium</taxon>
    </lineage>
</organism>
<feature type="domain" description="Major facilitator superfamily (MFS) profile" evidence="14">
    <location>
        <begin position="89"/>
        <end position="483"/>
    </location>
</feature>
<keyword evidence="8" id="KW-0521">NADP</keyword>
<dbReference type="Pfam" id="PF01513">
    <property type="entry name" value="NAD_kinase"/>
    <property type="match status" value="1"/>
</dbReference>
<evidence type="ECO:0000256" key="7">
    <source>
        <dbReference type="ARBA" id="ARBA00022777"/>
    </source>
</evidence>
<feature type="transmembrane region" description="Helical" evidence="13">
    <location>
        <begin position="1541"/>
        <end position="1563"/>
    </location>
</feature>
<feature type="transmembrane region" description="Helical" evidence="13">
    <location>
        <begin position="423"/>
        <end position="445"/>
    </location>
</feature>
<keyword evidence="5" id="KW-0808">Transferase</keyword>
<dbReference type="Pfam" id="PF02417">
    <property type="entry name" value="Chromate_transp"/>
    <property type="match status" value="2"/>
</dbReference>
<feature type="transmembrane region" description="Helical" evidence="13">
    <location>
        <begin position="1666"/>
        <end position="1686"/>
    </location>
</feature>
<evidence type="ECO:0000256" key="5">
    <source>
        <dbReference type="ARBA" id="ARBA00022679"/>
    </source>
</evidence>
<feature type="transmembrane region" description="Helical" evidence="13">
    <location>
        <begin position="363"/>
        <end position="383"/>
    </location>
</feature>
<evidence type="ECO:0000256" key="4">
    <source>
        <dbReference type="ARBA" id="ARBA00022475"/>
    </source>
</evidence>
<gene>
    <name evidence="15" type="ORF">Purlil1_10933</name>
</gene>
<dbReference type="InterPro" id="IPR020846">
    <property type="entry name" value="MFS_dom"/>
</dbReference>
<dbReference type="Gene3D" id="1.20.1250.20">
    <property type="entry name" value="MFS general substrate transporter like domains"/>
    <property type="match status" value="2"/>
</dbReference>
<evidence type="ECO:0000256" key="3">
    <source>
        <dbReference type="ARBA" id="ARBA00010995"/>
    </source>
</evidence>
<feature type="transmembrane region" description="Helical" evidence="13">
    <location>
        <begin position="1353"/>
        <end position="1376"/>
    </location>
</feature>
<evidence type="ECO:0000256" key="2">
    <source>
        <dbReference type="ARBA" id="ARBA00005262"/>
    </source>
</evidence>
<dbReference type="PANTHER" id="PTHR33567">
    <property type="entry name" value="CHROMATE ION TRANSPORTER (EUROFUNG)"/>
    <property type="match status" value="1"/>
</dbReference>
<dbReference type="SUPFAM" id="SSF103473">
    <property type="entry name" value="MFS general substrate transporter"/>
    <property type="match status" value="1"/>
</dbReference>
<dbReference type="PROSITE" id="PS50850">
    <property type="entry name" value="MFS"/>
    <property type="match status" value="1"/>
</dbReference>
<feature type="region of interest" description="Disordered" evidence="12">
    <location>
        <begin position="1454"/>
        <end position="1499"/>
    </location>
</feature>
<evidence type="ECO:0000256" key="8">
    <source>
        <dbReference type="ARBA" id="ARBA00022857"/>
    </source>
</evidence>
<dbReference type="Pfam" id="PF07690">
    <property type="entry name" value="MFS_1"/>
    <property type="match status" value="1"/>
</dbReference>
<feature type="transmembrane region" description="Helical" evidence="13">
    <location>
        <begin position="1388"/>
        <end position="1418"/>
    </location>
</feature>
<feature type="transmembrane region" description="Helical" evidence="13">
    <location>
        <begin position="1629"/>
        <end position="1654"/>
    </location>
</feature>
<evidence type="ECO:0000259" key="14">
    <source>
        <dbReference type="PROSITE" id="PS50850"/>
    </source>
</evidence>
<dbReference type="CDD" id="cd17352">
    <property type="entry name" value="MFS_MCT_SLC16"/>
    <property type="match status" value="1"/>
</dbReference>
<evidence type="ECO:0000313" key="15">
    <source>
        <dbReference type="EMBL" id="KAK4083121.1"/>
    </source>
</evidence>
<dbReference type="SUPFAM" id="SSF111331">
    <property type="entry name" value="NAD kinase/diacylglycerol kinase-like"/>
    <property type="match status" value="1"/>
</dbReference>
<feature type="compositionally biased region" description="Low complexity" evidence="12">
    <location>
        <begin position="1458"/>
        <end position="1479"/>
    </location>
</feature>
<feature type="transmembrane region" description="Helical" evidence="13">
    <location>
        <begin position="1509"/>
        <end position="1529"/>
    </location>
</feature>
<keyword evidence="11 13" id="KW-0472">Membrane</keyword>
<dbReference type="InterPro" id="IPR016064">
    <property type="entry name" value="NAD/diacylglycerol_kinase_sf"/>
</dbReference>
<feature type="region of interest" description="Disordered" evidence="12">
    <location>
        <begin position="950"/>
        <end position="971"/>
    </location>
</feature>
<evidence type="ECO:0000256" key="1">
    <source>
        <dbReference type="ARBA" id="ARBA00004651"/>
    </source>
</evidence>
<keyword evidence="10" id="KW-0520">NAD</keyword>
<feature type="transmembrane region" description="Helical" evidence="13">
    <location>
        <begin position="220"/>
        <end position="240"/>
    </location>
</feature>